<dbReference type="EMBL" id="SOHL01000006">
    <property type="protein sequence ID" value="TFD72968.1"/>
    <property type="molecule type" value="Genomic_DNA"/>
</dbReference>
<dbReference type="CDD" id="cd01563">
    <property type="entry name" value="Thr-synth_1"/>
    <property type="match status" value="1"/>
</dbReference>
<protein>
    <submittedName>
        <fullName evidence="5">Pyridoxal-phosphate dependent enzyme</fullName>
    </submittedName>
</protein>
<dbReference type="Pfam" id="PF00291">
    <property type="entry name" value="PALP"/>
    <property type="match status" value="1"/>
</dbReference>
<comment type="caution">
    <text evidence="5">The sequence shown here is derived from an EMBL/GenBank/DDBJ whole genome shotgun (WGS) entry which is preliminary data.</text>
</comment>
<name>A0A4R9AYI7_9MICO</name>
<keyword evidence="3" id="KW-0456">Lyase</keyword>
<dbReference type="GO" id="GO:0006565">
    <property type="term" value="P:L-serine catabolic process"/>
    <property type="evidence" value="ECO:0007669"/>
    <property type="project" value="TreeGrafter"/>
</dbReference>
<dbReference type="InterPro" id="IPR036052">
    <property type="entry name" value="TrpB-like_PALP_sf"/>
</dbReference>
<proteinExistence type="predicted"/>
<keyword evidence="2" id="KW-0663">Pyridoxal phosphate</keyword>
<evidence type="ECO:0000256" key="3">
    <source>
        <dbReference type="ARBA" id="ARBA00023239"/>
    </source>
</evidence>
<evidence type="ECO:0000256" key="1">
    <source>
        <dbReference type="ARBA" id="ARBA00001933"/>
    </source>
</evidence>
<dbReference type="PANTHER" id="PTHR48078">
    <property type="entry name" value="THREONINE DEHYDRATASE, MITOCHONDRIAL-RELATED"/>
    <property type="match status" value="1"/>
</dbReference>
<accession>A0A4R9AYI7</accession>
<dbReference type="GO" id="GO:0006567">
    <property type="term" value="P:L-threonine catabolic process"/>
    <property type="evidence" value="ECO:0007669"/>
    <property type="project" value="TreeGrafter"/>
</dbReference>
<comment type="cofactor">
    <cofactor evidence="1">
        <name>pyridoxal 5'-phosphate</name>
        <dbReference type="ChEBI" id="CHEBI:597326"/>
    </cofactor>
</comment>
<dbReference type="GO" id="GO:0004794">
    <property type="term" value="F:threonine deaminase activity"/>
    <property type="evidence" value="ECO:0007669"/>
    <property type="project" value="TreeGrafter"/>
</dbReference>
<dbReference type="InterPro" id="IPR000634">
    <property type="entry name" value="Ser/Thr_deHydtase_PyrdxlP-BS"/>
</dbReference>
<dbReference type="Gene3D" id="3.40.50.1100">
    <property type="match status" value="2"/>
</dbReference>
<organism evidence="5 6">
    <name type="scientific">Cryobacterium gelidum</name>
    <dbReference type="NCBI Taxonomy" id="1259164"/>
    <lineage>
        <taxon>Bacteria</taxon>
        <taxon>Bacillati</taxon>
        <taxon>Actinomycetota</taxon>
        <taxon>Actinomycetes</taxon>
        <taxon>Micrococcales</taxon>
        <taxon>Microbacteriaceae</taxon>
        <taxon>Cryobacterium</taxon>
    </lineage>
</organism>
<keyword evidence="6" id="KW-1185">Reference proteome</keyword>
<dbReference type="GO" id="GO:0009097">
    <property type="term" value="P:isoleucine biosynthetic process"/>
    <property type="evidence" value="ECO:0007669"/>
    <property type="project" value="TreeGrafter"/>
</dbReference>
<dbReference type="GO" id="GO:0003941">
    <property type="term" value="F:L-serine ammonia-lyase activity"/>
    <property type="evidence" value="ECO:0007669"/>
    <property type="project" value="TreeGrafter"/>
</dbReference>
<gene>
    <name evidence="5" type="ORF">E3T50_03795</name>
</gene>
<evidence type="ECO:0000259" key="4">
    <source>
        <dbReference type="Pfam" id="PF00291"/>
    </source>
</evidence>
<evidence type="ECO:0000313" key="6">
    <source>
        <dbReference type="Proteomes" id="UP000297983"/>
    </source>
</evidence>
<dbReference type="PANTHER" id="PTHR48078:SF6">
    <property type="entry name" value="L-THREONINE DEHYDRATASE CATABOLIC TDCB"/>
    <property type="match status" value="1"/>
</dbReference>
<dbReference type="GO" id="GO:0030170">
    <property type="term" value="F:pyridoxal phosphate binding"/>
    <property type="evidence" value="ECO:0007669"/>
    <property type="project" value="InterPro"/>
</dbReference>
<dbReference type="RefSeq" id="WP_134550660.1">
    <property type="nucleotide sequence ID" value="NZ_SOHL01000006.1"/>
</dbReference>
<sequence>MIDLVCSECAATYPVESLVWQCTCGGLLDVAAFATEVDAAALPGRAPSLWRYAEALPIAVDPTITLGEGLSPLAPSRALPHAQLKLDFLLPTLSFKDRGAVVLATLAKRLGVRRALVDSSGNAGTAMAAYFGRAGIHCTVYVPESTSPGKLAQMRAHGATVERVAGSRADTAEAARQAANSDGVMFASHVYHPYFLHGVKTYGYEIWEQRGRSLPETVVVPVGNGTMVLGCYLAFSELVAAGLAERMPRIIAVQASACSPLEQAMAQGLDVPVAIDGRATIAEGIAIAAPPRGKQILRAVRATGGTIIAVTDRQTAAARRELGGEGLFVEPTSAVCYAAVRAAVDQTFDAASPTWAVAASLLTAGSVVVPLCGAGLKSPGDTIPVPSTRSRPSRFEQI</sequence>
<evidence type="ECO:0000256" key="2">
    <source>
        <dbReference type="ARBA" id="ARBA00022898"/>
    </source>
</evidence>
<dbReference type="InterPro" id="IPR001926">
    <property type="entry name" value="TrpB-like_PALP"/>
</dbReference>
<evidence type="ECO:0000313" key="5">
    <source>
        <dbReference type="EMBL" id="TFD72968.1"/>
    </source>
</evidence>
<dbReference type="SUPFAM" id="SSF53686">
    <property type="entry name" value="Tryptophan synthase beta subunit-like PLP-dependent enzymes"/>
    <property type="match status" value="1"/>
</dbReference>
<dbReference type="AlphaFoldDB" id="A0A4R9AYI7"/>
<feature type="domain" description="Tryptophan synthase beta chain-like PALP" evidence="4">
    <location>
        <begin position="64"/>
        <end position="349"/>
    </location>
</feature>
<dbReference type="InterPro" id="IPR050147">
    <property type="entry name" value="Ser/Thr_Dehydratase"/>
</dbReference>
<dbReference type="Proteomes" id="UP000297983">
    <property type="component" value="Unassembled WGS sequence"/>
</dbReference>
<dbReference type="PROSITE" id="PS00165">
    <property type="entry name" value="DEHYDRATASE_SER_THR"/>
    <property type="match status" value="1"/>
</dbReference>
<reference evidence="5 6" key="1">
    <citation type="submission" date="2019-03" db="EMBL/GenBank/DDBJ databases">
        <title>Genomics of glacier-inhabiting Cryobacterium strains.</title>
        <authorList>
            <person name="Liu Q."/>
            <person name="Xin Y.-H."/>
        </authorList>
    </citation>
    <scope>NUCLEOTIDE SEQUENCE [LARGE SCALE GENOMIC DNA]</scope>
    <source>
        <strain evidence="5 6">Hz16</strain>
    </source>
</reference>